<accession>A0A938BS00</accession>
<evidence type="ECO:0000313" key="2">
    <source>
        <dbReference type="Proteomes" id="UP000748308"/>
    </source>
</evidence>
<organism evidence="1 2">
    <name type="scientific">Eiseniibacteriota bacterium</name>
    <dbReference type="NCBI Taxonomy" id="2212470"/>
    <lineage>
        <taxon>Bacteria</taxon>
        <taxon>Candidatus Eiseniibacteriota</taxon>
    </lineage>
</organism>
<dbReference type="AlphaFoldDB" id="A0A938BS00"/>
<protein>
    <submittedName>
        <fullName evidence="1">Uncharacterized protein</fullName>
    </submittedName>
</protein>
<evidence type="ECO:0000313" key="1">
    <source>
        <dbReference type="EMBL" id="MBM3318902.1"/>
    </source>
</evidence>
<proteinExistence type="predicted"/>
<dbReference type="Proteomes" id="UP000748308">
    <property type="component" value="Unassembled WGS sequence"/>
</dbReference>
<name>A0A938BS00_UNCEI</name>
<comment type="caution">
    <text evidence="1">The sequence shown here is derived from an EMBL/GenBank/DDBJ whole genome shotgun (WGS) entry which is preliminary data.</text>
</comment>
<gene>
    <name evidence="1" type="ORF">FJY75_13725</name>
</gene>
<dbReference type="EMBL" id="VGIY01000536">
    <property type="protein sequence ID" value="MBM3318902.1"/>
    <property type="molecule type" value="Genomic_DNA"/>
</dbReference>
<feature type="non-terminal residue" evidence="1">
    <location>
        <position position="1"/>
    </location>
</feature>
<sequence>AESPDDEFALFPALDPNHLFPHDEADPTSGGEHGYVDPQGFVRDTAGRHTGWRAVNFFPYGIFTPLTGSVSGIYIRLPRLFMTDGGSESIDTYMANLALLEGNIKGQTGVGPFYLGDASTVPVRKGFYPVGTEFAHPLHYVDLQADGEKGPAVKGAAREGAAREGAVREGAVREGAARGGVARDGVAGQGLGAGGPAAGYEFPGTRAKRLKEMRYMYKWRDVTLADIAPAEDADAEGPEGLGGSPEAVIGREGQGWVENGAGWILAAFIEDRRGDLRTQTTEELMQCVGCHGNVGNTIDAVWSFQRKLPGDLGWGEMDYGRYDARQPQRTRLRDYRRQGEEQGELEFFYHSVIGADLYGVMPREIAADVARHAREQGLPARLGLTHSLEDILDDEALKEAGAEERRSRLLERQAIMRDYAATRAYLYRDPGDGAHYVRGAILYPDRETMKANTHLYRKIVLDQSFNLGKDVFGAESGHIPFTFRSDGTVRDAEGRIIPAGAIITSRPYGEDGVGTTPTGIVAVNAAGEPIDRDGAPVDISEHPERAVGHVSSGGTFFTLYNPILGDVPVGRPGE</sequence>
<reference evidence="1" key="1">
    <citation type="submission" date="2019-03" db="EMBL/GenBank/DDBJ databases">
        <title>Lake Tanganyika Metagenome-Assembled Genomes (MAGs).</title>
        <authorList>
            <person name="Tran P."/>
        </authorList>
    </citation>
    <scope>NUCLEOTIDE SEQUENCE</scope>
    <source>
        <strain evidence="1">M_DeepCast_400m_m2_100</strain>
    </source>
</reference>